<organism evidence="2 3">
    <name type="scientific">Candidatus Falkowbacteria bacterium RIFOXYC2_FULL_48_21</name>
    <dbReference type="NCBI Taxonomy" id="1798005"/>
    <lineage>
        <taxon>Bacteria</taxon>
        <taxon>Candidatus Falkowiibacteriota</taxon>
    </lineage>
</organism>
<dbReference type="Gene3D" id="3.30.420.40">
    <property type="match status" value="1"/>
</dbReference>
<dbReference type="EMBL" id="MFGM01000021">
    <property type="protein sequence ID" value="OGF37472.1"/>
    <property type="molecule type" value="Genomic_DNA"/>
</dbReference>
<protein>
    <recommendedName>
        <fullName evidence="1">Gcp-like domain-containing protein</fullName>
    </recommendedName>
</protein>
<gene>
    <name evidence="2" type="ORF">A2482_05070</name>
</gene>
<reference evidence="2 3" key="1">
    <citation type="journal article" date="2016" name="Nat. Commun.">
        <title>Thousands of microbial genomes shed light on interconnected biogeochemical processes in an aquifer system.</title>
        <authorList>
            <person name="Anantharaman K."/>
            <person name="Brown C.T."/>
            <person name="Hug L.A."/>
            <person name="Sharon I."/>
            <person name="Castelle C.J."/>
            <person name="Probst A.J."/>
            <person name="Thomas B.C."/>
            <person name="Singh A."/>
            <person name="Wilkins M.J."/>
            <person name="Karaoz U."/>
            <person name="Brodie E.L."/>
            <person name="Williams K.H."/>
            <person name="Hubbard S.S."/>
            <person name="Banfield J.F."/>
        </authorList>
    </citation>
    <scope>NUCLEOTIDE SEQUENCE [LARGE SCALE GENOMIC DNA]</scope>
</reference>
<evidence type="ECO:0000313" key="2">
    <source>
        <dbReference type="EMBL" id="OGF37472.1"/>
    </source>
</evidence>
<dbReference type="AlphaFoldDB" id="A0A1F5TEX7"/>
<name>A0A1F5TEX7_9BACT</name>
<evidence type="ECO:0000313" key="3">
    <source>
        <dbReference type="Proteomes" id="UP000178656"/>
    </source>
</evidence>
<proteinExistence type="predicted"/>
<dbReference type="Pfam" id="PF00814">
    <property type="entry name" value="TsaD"/>
    <property type="match status" value="1"/>
</dbReference>
<dbReference type="InterPro" id="IPR000905">
    <property type="entry name" value="Gcp-like_dom"/>
</dbReference>
<evidence type="ECO:0000259" key="1">
    <source>
        <dbReference type="Pfam" id="PF00814"/>
    </source>
</evidence>
<sequence>MAKGKVQSLKRGVASLECKVKVMFLLISTEQNIHFSVAIGTGKILKLKTVNKEYRQSELLLKTIDSLLAGEKLRAIFVVRGPGAFAALRTGIATANALAFAWKIPVGGIKLKPEWSLLDEKVKLKVLWSAGLIGLKKAKQASVEPYYDRAPNITVKK</sequence>
<dbReference type="SUPFAM" id="SSF53067">
    <property type="entry name" value="Actin-like ATPase domain"/>
    <property type="match status" value="1"/>
</dbReference>
<accession>A0A1F5TEX7</accession>
<comment type="caution">
    <text evidence="2">The sequence shown here is derived from an EMBL/GenBank/DDBJ whole genome shotgun (WGS) entry which is preliminary data.</text>
</comment>
<dbReference type="InterPro" id="IPR043129">
    <property type="entry name" value="ATPase_NBD"/>
</dbReference>
<dbReference type="Proteomes" id="UP000178656">
    <property type="component" value="Unassembled WGS sequence"/>
</dbReference>
<feature type="domain" description="Gcp-like" evidence="1">
    <location>
        <begin position="66"/>
        <end position="109"/>
    </location>
</feature>